<comment type="subcellular location">
    <subcellularLocation>
        <location evidence="1">Secreted</location>
    </subcellularLocation>
</comment>
<feature type="non-terminal residue" evidence="12">
    <location>
        <position position="1"/>
    </location>
</feature>
<evidence type="ECO:0000256" key="7">
    <source>
        <dbReference type="ARBA" id="ARBA00023316"/>
    </source>
</evidence>
<keyword evidence="13" id="KW-1185">Reference proteome</keyword>
<evidence type="ECO:0000313" key="13">
    <source>
        <dbReference type="Proteomes" id="UP000278143"/>
    </source>
</evidence>
<dbReference type="InterPro" id="IPR050386">
    <property type="entry name" value="Glycosyl_hydrolase_5"/>
</dbReference>
<organism evidence="12 13">
    <name type="scientific">Syncephalis pseudoplumigaleata</name>
    <dbReference type="NCBI Taxonomy" id="1712513"/>
    <lineage>
        <taxon>Eukaryota</taxon>
        <taxon>Fungi</taxon>
        <taxon>Fungi incertae sedis</taxon>
        <taxon>Zoopagomycota</taxon>
        <taxon>Zoopagomycotina</taxon>
        <taxon>Zoopagomycetes</taxon>
        <taxon>Zoopagales</taxon>
        <taxon>Piptocephalidaceae</taxon>
        <taxon>Syncephalis</taxon>
    </lineage>
</organism>
<proteinExistence type="inferred from homology"/>
<evidence type="ECO:0000256" key="5">
    <source>
        <dbReference type="ARBA" id="ARBA00022801"/>
    </source>
</evidence>
<keyword evidence="4" id="KW-0732">Signal</keyword>
<evidence type="ECO:0000256" key="6">
    <source>
        <dbReference type="ARBA" id="ARBA00023295"/>
    </source>
</evidence>
<reference evidence="13" key="1">
    <citation type="journal article" date="2018" name="Nat. Microbiol.">
        <title>Leveraging single-cell genomics to expand the fungal tree of life.</title>
        <authorList>
            <person name="Ahrendt S.R."/>
            <person name="Quandt C.A."/>
            <person name="Ciobanu D."/>
            <person name="Clum A."/>
            <person name="Salamov A."/>
            <person name="Andreopoulos B."/>
            <person name="Cheng J.F."/>
            <person name="Woyke T."/>
            <person name="Pelin A."/>
            <person name="Henrissat B."/>
            <person name="Reynolds N.K."/>
            <person name="Benny G.L."/>
            <person name="Smith M.E."/>
            <person name="James T.Y."/>
            <person name="Grigoriev I.V."/>
        </authorList>
    </citation>
    <scope>NUCLEOTIDE SEQUENCE [LARGE SCALE GENOMIC DNA]</scope>
    <source>
        <strain evidence="13">Benny S71-1</strain>
    </source>
</reference>
<dbReference type="EC" id="3.2.1.58" evidence="9"/>
<evidence type="ECO:0000256" key="3">
    <source>
        <dbReference type="ARBA" id="ARBA00022525"/>
    </source>
</evidence>
<keyword evidence="6 10" id="KW-0326">Glycosidase</keyword>
<dbReference type="EMBL" id="KZ990601">
    <property type="protein sequence ID" value="RKP23897.1"/>
    <property type="molecule type" value="Genomic_DNA"/>
</dbReference>
<evidence type="ECO:0000256" key="4">
    <source>
        <dbReference type="ARBA" id="ARBA00022729"/>
    </source>
</evidence>
<dbReference type="InterPro" id="IPR017853">
    <property type="entry name" value="GH"/>
</dbReference>
<keyword evidence="3" id="KW-0964">Secreted</keyword>
<dbReference type="InterPro" id="IPR009836">
    <property type="entry name" value="GRDP-like"/>
</dbReference>
<dbReference type="SUPFAM" id="SSF51445">
    <property type="entry name" value="(Trans)glycosidases"/>
    <property type="match status" value="1"/>
</dbReference>
<sequence>EADGTFRVDSRSQLEWEQITGLAYTLDPACKSPFSMTLCHVSLSPDTISVKLFQDAVAAFDRNPSRLLRGTWLDHTTGRPNVKAGRRDIQYLRLAAPYLVKLADRRPLTWRMIDRRMKAVRLTNYRSYLMRMRPPTLRLIPAAYRDNCTPCSRDLISAVRRARRFTRRIVECLRWQQPDVLHKAVDRYGKFLALMAVEKKAFLVPTLGITPSLFEQFESGPLASQTEDEWTFCEKLGRKEAERQLKHHWKTWVTKADFRRLADAGINHVRIPVGYWAVEKHRHEPWVQGQLEYLARAIRWADHYDIQVIIDLHGVPGSQNGFDNSGKKGAATWTSQLDNVHRSVRALRRLARTFSADEYDNVVGIELVNEPAHWSLDMNVVRKYYEESIDMLREHMADEQSIVVADAFLPIHQWNDFMAKHRDDNLILDTHHYQVF</sequence>
<comment type="similarity">
    <text evidence="2 10">Belongs to the glycosyl hydrolase 5 (cellulase A) family.</text>
</comment>
<evidence type="ECO:0000256" key="9">
    <source>
        <dbReference type="ARBA" id="ARBA00038929"/>
    </source>
</evidence>
<comment type="catalytic activity">
    <reaction evidence="8">
        <text>Successive hydrolysis of beta-D-glucose units from the non-reducing ends of (1-&gt;3)-beta-D-glucans, releasing alpha-glucose.</text>
        <dbReference type="EC" id="3.2.1.58"/>
    </reaction>
</comment>
<evidence type="ECO:0000259" key="11">
    <source>
        <dbReference type="Pfam" id="PF00150"/>
    </source>
</evidence>
<dbReference type="Proteomes" id="UP000278143">
    <property type="component" value="Unassembled WGS sequence"/>
</dbReference>
<dbReference type="Pfam" id="PF07173">
    <property type="entry name" value="GRDP-like"/>
    <property type="match status" value="1"/>
</dbReference>
<evidence type="ECO:0000256" key="1">
    <source>
        <dbReference type="ARBA" id="ARBA00004613"/>
    </source>
</evidence>
<gene>
    <name evidence="12" type="ORF">SYNPS1DRAFT_24024</name>
</gene>
<dbReference type="InterPro" id="IPR001547">
    <property type="entry name" value="Glyco_hydro_5"/>
</dbReference>
<dbReference type="PANTHER" id="PTHR31297">
    <property type="entry name" value="GLUCAN ENDO-1,6-BETA-GLUCOSIDASE B"/>
    <property type="match status" value="1"/>
</dbReference>
<dbReference type="GO" id="GO:0004338">
    <property type="term" value="F:glucan exo-1,3-beta-glucosidase activity"/>
    <property type="evidence" value="ECO:0007669"/>
    <property type="project" value="UniProtKB-EC"/>
</dbReference>
<evidence type="ECO:0000256" key="10">
    <source>
        <dbReference type="RuleBase" id="RU361153"/>
    </source>
</evidence>
<dbReference type="Gene3D" id="3.20.20.80">
    <property type="entry name" value="Glycosidases"/>
    <property type="match status" value="1"/>
</dbReference>
<dbReference type="GO" id="GO:0009986">
    <property type="term" value="C:cell surface"/>
    <property type="evidence" value="ECO:0007669"/>
    <property type="project" value="TreeGrafter"/>
</dbReference>
<keyword evidence="5 10" id="KW-0378">Hydrolase</keyword>
<dbReference type="GO" id="GO:0009251">
    <property type="term" value="P:glucan catabolic process"/>
    <property type="evidence" value="ECO:0007669"/>
    <property type="project" value="TreeGrafter"/>
</dbReference>
<name>A0A4P9YV68_9FUNG</name>
<keyword evidence="7" id="KW-0961">Cell wall biogenesis/degradation</keyword>
<dbReference type="GO" id="GO:0005576">
    <property type="term" value="C:extracellular region"/>
    <property type="evidence" value="ECO:0007669"/>
    <property type="project" value="UniProtKB-SubCell"/>
</dbReference>
<dbReference type="Pfam" id="PF00150">
    <property type="entry name" value="Cellulase"/>
    <property type="match status" value="1"/>
</dbReference>
<feature type="domain" description="Glycoside hydrolase family 5" evidence="11">
    <location>
        <begin position="242"/>
        <end position="434"/>
    </location>
</feature>
<evidence type="ECO:0000256" key="8">
    <source>
        <dbReference type="ARBA" id="ARBA00036824"/>
    </source>
</evidence>
<feature type="non-terminal residue" evidence="12">
    <location>
        <position position="436"/>
    </location>
</feature>
<protein>
    <recommendedName>
        <fullName evidence="9">glucan 1,3-beta-glucosidase</fullName>
        <ecNumber evidence="9">3.2.1.58</ecNumber>
    </recommendedName>
</protein>
<dbReference type="GO" id="GO:0071555">
    <property type="term" value="P:cell wall organization"/>
    <property type="evidence" value="ECO:0007669"/>
    <property type="project" value="UniProtKB-KW"/>
</dbReference>
<dbReference type="PANTHER" id="PTHR31297:SF1">
    <property type="entry name" value="GLUCAN 1,3-BETA-GLUCOSIDASE I_II-RELATED"/>
    <property type="match status" value="1"/>
</dbReference>
<evidence type="ECO:0000256" key="2">
    <source>
        <dbReference type="ARBA" id="ARBA00005641"/>
    </source>
</evidence>
<evidence type="ECO:0000313" key="12">
    <source>
        <dbReference type="EMBL" id="RKP23897.1"/>
    </source>
</evidence>
<dbReference type="AlphaFoldDB" id="A0A4P9YV68"/>
<dbReference type="OrthoDB" id="62120at2759"/>
<accession>A0A4P9YV68</accession>